<evidence type="ECO:0000313" key="1">
    <source>
        <dbReference type="EMBL" id="KAI3675280.1"/>
    </source>
</evidence>
<protein>
    <submittedName>
        <fullName evidence="1">Uncharacterized protein</fullName>
    </submittedName>
</protein>
<name>A0ACB8XW48_9ASTR</name>
<reference evidence="1 2" key="2">
    <citation type="journal article" date="2022" name="Mol. Ecol. Resour.">
        <title>The genomes of chicory, endive, great burdock and yacon provide insights into Asteraceae paleo-polyploidization history and plant inulin production.</title>
        <authorList>
            <person name="Fan W."/>
            <person name="Wang S."/>
            <person name="Wang H."/>
            <person name="Wang A."/>
            <person name="Jiang F."/>
            <person name="Liu H."/>
            <person name="Zhao H."/>
            <person name="Xu D."/>
            <person name="Zhang Y."/>
        </authorList>
    </citation>
    <scope>NUCLEOTIDE SEQUENCE [LARGE SCALE GENOMIC DNA]</scope>
    <source>
        <strain evidence="2">cv. Yunnan</strain>
        <tissue evidence="1">Leaves</tissue>
    </source>
</reference>
<sequence>MFSFILNCNPLYSETVAMDLHSRSYRKNHQQLKIINWREEDLKFWPHSFEFRLRVSLGMYGNLSLVSQMRNVNGKLFSFSFAYHSYLSVLDIK</sequence>
<organism evidence="1 2">
    <name type="scientific">Smallanthus sonchifolius</name>
    <dbReference type="NCBI Taxonomy" id="185202"/>
    <lineage>
        <taxon>Eukaryota</taxon>
        <taxon>Viridiplantae</taxon>
        <taxon>Streptophyta</taxon>
        <taxon>Embryophyta</taxon>
        <taxon>Tracheophyta</taxon>
        <taxon>Spermatophyta</taxon>
        <taxon>Magnoliopsida</taxon>
        <taxon>eudicotyledons</taxon>
        <taxon>Gunneridae</taxon>
        <taxon>Pentapetalae</taxon>
        <taxon>asterids</taxon>
        <taxon>campanulids</taxon>
        <taxon>Asterales</taxon>
        <taxon>Asteraceae</taxon>
        <taxon>Asteroideae</taxon>
        <taxon>Heliantheae alliance</taxon>
        <taxon>Millerieae</taxon>
        <taxon>Smallanthus</taxon>
    </lineage>
</organism>
<reference evidence="2" key="1">
    <citation type="journal article" date="2022" name="Mol. Ecol. Resour.">
        <title>The genomes of chicory, endive, great burdock and yacon provide insights into Asteraceae palaeo-polyploidization history and plant inulin production.</title>
        <authorList>
            <person name="Fan W."/>
            <person name="Wang S."/>
            <person name="Wang H."/>
            <person name="Wang A."/>
            <person name="Jiang F."/>
            <person name="Liu H."/>
            <person name="Zhao H."/>
            <person name="Xu D."/>
            <person name="Zhang Y."/>
        </authorList>
    </citation>
    <scope>NUCLEOTIDE SEQUENCE [LARGE SCALE GENOMIC DNA]</scope>
    <source>
        <strain evidence="2">cv. Yunnan</strain>
    </source>
</reference>
<evidence type="ECO:0000313" key="2">
    <source>
        <dbReference type="Proteomes" id="UP001056120"/>
    </source>
</evidence>
<proteinExistence type="predicted"/>
<comment type="caution">
    <text evidence="1">The sequence shown here is derived from an EMBL/GenBank/DDBJ whole genome shotgun (WGS) entry which is preliminary data.</text>
</comment>
<dbReference type="EMBL" id="CM042046">
    <property type="protein sequence ID" value="KAI3675280.1"/>
    <property type="molecule type" value="Genomic_DNA"/>
</dbReference>
<keyword evidence="2" id="KW-1185">Reference proteome</keyword>
<accession>A0ACB8XW48</accession>
<dbReference type="Proteomes" id="UP001056120">
    <property type="component" value="Linkage Group LG29"/>
</dbReference>
<gene>
    <name evidence="1" type="ORF">L1987_84868</name>
</gene>